<accession>A0A418V915</accession>
<dbReference type="EMBL" id="QYUJ01000014">
    <property type="protein sequence ID" value="RJF72569.1"/>
    <property type="molecule type" value="Genomic_DNA"/>
</dbReference>
<dbReference type="PANTHER" id="PTHR43415:SF3">
    <property type="entry name" value="GNAT-FAMILY ACETYLTRANSFERASE"/>
    <property type="match status" value="1"/>
</dbReference>
<name>A0A418V915_9DEIO</name>
<evidence type="ECO:0000313" key="3">
    <source>
        <dbReference type="Proteomes" id="UP000286287"/>
    </source>
</evidence>
<evidence type="ECO:0000313" key="2">
    <source>
        <dbReference type="EMBL" id="RJF72569.1"/>
    </source>
</evidence>
<dbReference type="RefSeq" id="WP_119764829.1">
    <property type="nucleotide sequence ID" value="NZ_QYUJ01000014.1"/>
</dbReference>
<dbReference type="Gene3D" id="3.40.630.30">
    <property type="match status" value="1"/>
</dbReference>
<dbReference type="OrthoDB" id="9795206at2"/>
<keyword evidence="2" id="KW-0808">Transferase</keyword>
<comment type="caution">
    <text evidence="2">The sequence shown here is derived from an EMBL/GenBank/DDBJ whole genome shotgun (WGS) entry which is preliminary data.</text>
</comment>
<dbReference type="InterPro" id="IPR016181">
    <property type="entry name" value="Acyl_CoA_acyltransferase"/>
</dbReference>
<protein>
    <submittedName>
        <fullName evidence="2">N-acetyltransferase</fullName>
    </submittedName>
</protein>
<dbReference type="SUPFAM" id="SSF55729">
    <property type="entry name" value="Acyl-CoA N-acyltransferases (Nat)"/>
    <property type="match status" value="1"/>
</dbReference>
<dbReference type="Proteomes" id="UP000286287">
    <property type="component" value="Unassembled WGS sequence"/>
</dbReference>
<gene>
    <name evidence="2" type="ORF">D3875_14480</name>
</gene>
<dbReference type="InterPro" id="IPR000182">
    <property type="entry name" value="GNAT_dom"/>
</dbReference>
<dbReference type="PANTHER" id="PTHR43415">
    <property type="entry name" value="SPERMIDINE N(1)-ACETYLTRANSFERASE"/>
    <property type="match status" value="1"/>
</dbReference>
<sequence length="170" mass="19129">MQVTLREWQTGDEAAAVRWSRDRAFCRANGWTPDLSAQQVREWWRERGEQAGHLRMIEVDGRLVGYAEWQDVQGDEAELGIAIGDSGLWGHGVGTQAGKQMLAWAFGELGLRRVWAEVHEPNARSLALMRRLGLREVSRNGTGEYQGAVVPMVQFELLCGEKRINRPAGE</sequence>
<evidence type="ECO:0000259" key="1">
    <source>
        <dbReference type="PROSITE" id="PS51186"/>
    </source>
</evidence>
<dbReference type="Pfam" id="PF13302">
    <property type="entry name" value="Acetyltransf_3"/>
    <property type="match status" value="1"/>
</dbReference>
<feature type="domain" description="N-acetyltransferase" evidence="1">
    <location>
        <begin position="3"/>
        <end position="156"/>
    </location>
</feature>
<reference evidence="2 3" key="1">
    <citation type="submission" date="2018-09" db="EMBL/GenBank/DDBJ databases">
        <authorList>
            <person name="Zhu H."/>
        </authorList>
    </citation>
    <scope>NUCLEOTIDE SEQUENCE [LARGE SCALE GENOMIC DNA]</scope>
    <source>
        <strain evidence="2 3">K2S05-167</strain>
    </source>
</reference>
<organism evidence="2 3">
    <name type="scientific">Deinococcus cavernae</name>
    <dbReference type="NCBI Taxonomy" id="2320857"/>
    <lineage>
        <taxon>Bacteria</taxon>
        <taxon>Thermotogati</taxon>
        <taxon>Deinococcota</taxon>
        <taxon>Deinococci</taxon>
        <taxon>Deinococcales</taxon>
        <taxon>Deinococcaceae</taxon>
        <taxon>Deinococcus</taxon>
    </lineage>
</organism>
<dbReference type="AlphaFoldDB" id="A0A418V915"/>
<keyword evidence="3" id="KW-1185">Reference proteome</keyword>
<dbReference type="GO" id="GO:0016747">
    <property type="term" value="F:acyltransferase activity, transferring groups other than amino-acyl groups"/>
    <property type="evidence" value="ECO:0007669"/>
    <property type="project" value="InterPro"/>
</dbReference>
<dbReference type="PROSITE" id="PS51186">
    <property type="entry name" value="GNAT"/>
    <property type="match status" value="1"/>
</dbReference>
<proteinExistence type="predicted"/>